<dbReference type="EMBL" id="CP018788">
    <property type="protein sequence ID" value="ARQ98724.1"/>
    <property type="molecule type" value="Genomic_DNA"/>
</dbReference>
<dbReference type="REBASE" id="422283">
    <property type="entry name" value="M.Cla13003III"/>
</dbReference>
<dbReference type="GO" id="GO:0009307">
    <property type="term" value="P:DNA restriction-modification system"/>
    <property type="evidence" value="ECO:0007669"/>
    <property type="project" value="InterPro"/>
</dbReference>
<organism evidence="6 7">
    <name type="scientific">Campylobacter devanensis</name>
    <dbReference type="NCBI Taxonomy" id="3161138"/>
    <lineage>
        <taxon>Bacteria</taxon>
        <taxon>Pseudomonadati</taxon>
        <taxon>Campylobacterota</taxon>
        <taxon>Epsilonproteobacteria</taxon>
        <taxon>Campylobacterales</taxon>
        <taxon>Campylobacteraceae</taxon>
        <taxon>Campylobacter</taxon>
    </lineage>
</organism>
<comment type="catalytic activity">
    <reaction evidence="5">
        <text>a 2'-deoxyadenosine in DNA + S-adenosyl-L-methionine = an N(6)-methyl-2'-deoxyadenosine in DNA + S-adenosyl-L-homocysteine + H(+)</text>
        <dbReference type="Rhea" id="RHEA:15197"/>
        <dbReference type="Rhea" id="RHEA-COMP:12418"/>
        <dbReference type="Rhea" id="RHEA-COMP:12419"/>
        <dbReference type="ChEBI" id="CHEBI:15378"/>
        <dbReference type="ChEBI" id="CHEBI:57856"/>
        <dbReference type="ChEBI" id="CHEBI:59789"/>
        <dbReference type="ChEBI" id="CHEBI:90615"/>
        <dbReference type="ChEBI" id="CHEBI:90616"/>
        <dbReference type="EC" id="2.1.1.72"/>
    </reaction>
</comment>
<gene>
    <name evidence="6" type="ORF">CIGN_0425</name>
</gene>
<dbReference type="KEGG" id="cdev:CIGN_0425"/>
<dbReference type="PROSITE" id="PS00092">
    <property type="entry name" value="N6_MTASE"/>
    <property type="match status" value="1"/>
</dbReference>
<dbReference type="Gene3D" id="3.40.50.150">
    <property type="entry name" value="Vaccinia Virus protein VP39"/>
    <property type="match status" value="1"/>
</dbReference>
<keyword evidence="4" id="KW-0949">S-adenosyl-L-methionine</keyword>
<dbReference type="GO" id="GO:0003676">
    <property type="term" value="F:nucleic acid binding"/>
    <property type="evidence" value="ECO:0007669"/>
    <property type="project" value="InterPro"/>
</dbReference>
<protein>
    <recommendedName>
        <fullName evidence="1">site-specific DNA-methyltransferase (adenine-specific)</fullName>
        <ecNumber evidence="1">2.1.1.72</ecNumber>
    </recommendedName>
</protein>
<evidence type="ECO:0000256" key="3">
    <source>
        <dbReference type="ARBA" id="ARBA00022679"/>
    </source>
</evidence>
<sequence length="369" mass="42243">MSENKEYLSEQLISYLGNKRSLLSNITKVITDIKNNLAKSKISFADVFSGSGIVARAAKSYSSVIFANDLERYSYIINSCYLSNSNPNLIDNLSKYFTQIQNNFTPKESFISELYAPKNDENIQKHERVFYSRQNALILGGLRDEISKIPTEFQKYFIAPLLSQASIHSNTGGVFKGFYKDKDGVGKFGGQGENALRRILGKIELKMPIFSNFQSEFEVFQNDALEFAKSISKVDIAYFDPPYNQHPYGSNYFMLNLISDFKAPNIEQISKVSGIPNDWNRSKYNKKAKASDEFFNLLSEFKAKYLIISFSSDGFISMDEFLINLDKIGEVDKVEIKYPTYRASRNLNSRDLYVTEYLYIVKKRIKNGK</sequence>
<keyword evidence="3" id="KW-0808">Transferase</keyword>
<keyword evidence="2 6" id="KW-0489">Methyltransferase</keyword>
<evidence type="ECO:0000313" key="7">
    <source>
        <dbReference type="Proteomes" id="UP000194309"/>
    </source>
</evidence>
<dbReference type="InterPro" id="IPR029063">
    <property type="entry name" value="SAM-dependent_MTases_sf"/>
</dbReference>
<accession>A0A381D7X8</accession>
<name>A0A1X9SR28_9BACT</name>
<dbReference type="SUPFAM" id="SSF53335">
    <property type="entry name" value="S-adenosyl-L-methionine-dependent methyltransferases"/>
    <property type="match status" value="1"/>
</dbReference>
<dbReference type="REBASE" id="201151">
    <property type="entry name" value="M.Csp13003ORF425P"/>
</dbReference>
<proteinExistence type="predicted"/>
<evidence type="ECO:0000256" key="5">
    <source>
        <dbReference type="ARBA" id="ARBA00047942"/>
    </source>
</evidence>
<accession>A0A1X9SR28</accession>
<reference evidence="6 7" key="1">
    <citation type="journal article" date="2017" name="Genome Biol. Evol.">
        <title>Comparative Genomic Analysis Identifies a Campylobacter Clade Deficient in Selenium Metabolism.</title>
        <authorList>
            <person name="Miller W.G."/>
            <person name="Yee E."/>
            <person name="Lopes B.S."/>
            <person name="Chapman M.H."/>
            <person name="Huynh S."/>
            <person name="Bono J.L."/>
            <person name="Parker C.T."/>
            <person name="Strachan N.J.C."/>
            <person name="Forbes K.J."/>
        </authorList>
    </citation>
    <scope>NUCLEOTIDE SEQUENCE [LARGE SCALE GENOMIC DNA]</scope>
    <source>
        <strain evidence="6 7">NCTC 13003</strain>
    </source>
</reference>
<dbReference type="Pfam" id="PF02086">
    <property type="entry name" value="MethyltransfD12"/>
    <property type="match status" value="1"/>
</dbReference>
<keyword evidence="7" id="KW-1185">Reference proteome</keyword>
<dbReference type="InterPro" id="IPR012327">
    <property type="entry name" value="MeTrfase_D12"/>
</dbReference>
<dbReference type="PRINTS" id="PR00505">
    <property type="entry name" value="D12N6MTFRASE"/>
</dbReference>
<dbReference type="EC" id="2.1.1.72" evidence="1"/>
<dbReference type="GO" id="GO:0032259">
    <property type="term" value="P:methylation"/>
    <property type="evidence" value="ECO:0007669"/>
    <property type="project" value="UniProtKB-KW"/>
</dbReference>
<evidence type="ECO:0000313" key="6">
    <source>
        <dbReference type="EMBL" id="ARQ98724.1"/>
    </source>
</evidence>
<dbReference type="GO" id="GO:0009007">
    <property type="term" value="F:site-specific DNA-methyltransferase (adenine-specific) activity"/>
    <property type="evidence" value="ECO:0007669"/>
    <property type="project" value="UniProtKB-EC"/>
</dbReference>
<evidence type="ECO:0000256" key="2">
    <source>
        <dbReference type="ARBA" id="ARBA00022603"/>
    </source>
</evidence>
<evidence type="ECO:0000256" key="1">
    <source>
        <dbReference type="ARBA" id="ARBA00011900"/>
    </source>
</evidence>
<dbReference type="STRING" id="1660064.CIGN_0425"/>
<dbReference type="Proteomes" id="UP000194309">
    <property type="component" value="Chromosome"/>
</dbReference>
<dbReference type="OrthoDB" id="9805629at2"/>
<dbReference type="InterPro" id="IPR002052">
    <property type="entry name" value="DNA_methylase_N6_adenine_CS"/>
</dbReference>
<dbReference type="AlphaFoldDB" id="A0A1X9SR28"/>
<evidence type="ECO:0000256" key="4">
    <source>
        <dbReference type="ARBA" id="ARBA00022691"/>
    </source>
</evidence>